<name>A0A383B297_9ZZZZ</name>
<feature type="non-terminal residue" evidence="1">
    <location>
        <position position="1"/>
    </location>
</feature>
<organism evidence="1">
    <name type="scientific">marine metagenome</name>
    <dbReference type="NCBI Taxonomy" id="408172"/>
    <lineage>
        <taxon>unclassified sequences</taxon>
        <taxon>metagenomes</taxon>
        <taxon>ecological metagenomes</taxon>
    </lineage>
</organism>
<dbReference type="Pfam" id="PF03737">
    <property type="entry name" value="RraA-like"/>
    <property type="match status" value="1"/>
</dbReference>
<proteinExistence type="predicted"/>
<accession>A0A383B297</accession>
<protein>
    <submittedName>
        <fullName evidence="1">Uncharacterized protein</fullName>
    </submittedName>
</protein>
<reference evidence="1" key="1">
    <citation type="submission" date="2018-05" db="EMBL/GenBank/DDBJ databases">
        <authorList>
            <person name="Lanie J.A."/>
            <person name="Ng W.-L."/>
            <person name="Kazmierczak K.M."/>
            <person name="Andrzejewski T.M."/>
            <person name="Davidsen T.M."/>
            <person name="Wayne K.J."/>
            <person name="Tettelin H."/>
            <person name="Glass J.I."/>
            <person name="Rusch D."/>
            <person name="Podicherti R."/>
            <person name="Tsui H.-C.T."/>
            <person name="Winkler M.E."/>
        </authorList>
    </citation>
    <scope>NUCLEOTIDE SEQUENCE</scope>
</reference>
<evidence type="ECO:0000313" key="1">
    <source>
        <dbReference type="EMBL" id="SVE13575.1"/>
    </source>
</evidence>
<dbReference type="InterPro" id="IPR005493">
    <property type="entry name" value="RraA/RraA-like"/>
</dbReference>
<sequence length="94" mass="10729">HFEMYPWDYNVPVACGGALVFPGDIIVGDDDGVVVVPPKLADQVIEYCGTREGRETFERQKLEETGDIEKYYPLNAEGQKEYEIWLRAQENDDS</sequence>
<dbReference type="SUPFAM" id="SSF89562">
    <property type="entry name" value="RraA-like"/>
    <property type="match status" value="1"/>
</dbReference>
<dbReference type="InterPro" id="IPR036704">
    <property type="entry name" value="RraA/RraA-like_sf"/>
</dbReference>
<gene>
    <name evidence="1" type="ORF">METZ01_LOCUS466429</name>
</gene>
<dbReference type="AlphaFoldDB" id="A0A383B297"/>
<dbReference type="Gene3D" id="3.50.30.40">
    <property type="entry name" value="Ribonuclease E inhibitor RraA/RraA-like"/>
    <property type="match status" value="1"/>
</dbReference>
<dbReference type="EMBL" id="UINC01196533">
    <property type="protein sequence ID" value="SVE13575.1"/>
    <property type="molecule type" value="Genomic_DNA"/>
</dbReference>